<accession>A0A917LFK4</accession>
<comment type="similarity">
    <text evidence="2">Belongs to the intradiol ring-cleavage dioxygenase family.</text>
</comment>
<gene>
    <name evidence="8" type="ORF">GCM10007304_36130</name>
</gene>
<dbReference type="PROSITE" id="PS00083">
    <property type="entry name" value="INTRADIOL_DIOXYGENAS"/>
    <property type="match status" value="1"/>
</dbReference>
<sequence length="288" mass="31521">MTEAQDAREVELIERVEASFAGCDNDRLREVMQASVRHLHAFMREVRPTEAEWTTAIEFLTAVGHITDDRRQEFILLSDVLGVSMQTIAINNPAYANATEATVFGPFFVDDSPAVELGGDIGGGASGEPCWVEGTVTDVDGRPISGARIEVWEADEDGFYDVQYDDDRTAGRGHLISDDDGTYRFWGVTPTPYPIPHDGPVGKMLEAVGRSPMRASHLHFKVDAPGMRSLVTHIFVRGDELLASDSVFGVKDSLVKDFVRHTGEPTPDGREAPEWSSVTFDIVLAPAG</sequence>
<dbReference type="InterPro" id="IPR000627">
    <property type="entry name" value="Intradiol_dOase_C"/>
</dbReference>
<dbReference type="GO" id="GO:0008199">
    <property type="term" value="F:ferric iron binding"/>
    <property type="evidence" value="ECO:0007669"/>
    <property type="project" value="InterPro"/>
</dbReference>
<dbReference type="GO" id="GO:0018576">
    <property type="term" value="F:catechol 1,2-dioxygenase activity"/>
    <property type="evidence" value="ECO:0007669"/>
    <property type="project" value="InterPro"/>
</dbReference>
<evidence type="ECO:0000256" key="3">
    <source>
        <dbReference type="ARBA" id="ARBA00022723"/>
    </source>
</evidence>
<dbReference type="InterPro" id="IPR015889">
    <property type="entry name" value="Intradiol_dOase_core"/>
</dbReference>
<proteinExistence type="inferred from homology"/>
<comment type="cofactor">
    <cofactor evidence="1">
        <name>Fe(3+)</name>
        <dbReference type="ChEBI" id="CHEBI:29034"/>
    </cofactor>
</comment>
<reference evidence="8" key="1">
    <citation type="journal article" date="2014" name="Int. J. Syst. Evol. Microbiol.">
        <title>Complete genome sequence of Corynebacterium casei LMG S-19264T (=DSM 44701T), isolated from a smear-ripened cheese.</title>
        <authorList>
            <consortium name="US DOE Joint Genome Institute (JGI-PGF)"/>
            <person name="Walter F."/>
            <person name="Albersmeier A."/>
            <person name="Kalinowski J."/>
            <person name="Ruckert C."/>
        </authorList>
    </citation>
    <scope>NUCLEOTIDE SEQUENCE</scope>
    <source>
        <strain evidence="8">CCM 7905</strain>
    </source>
</reference>
<evidence type="ECO:0000256" key="5">
    <source>
        <dbReference type="ARBA" id="ARBA00023002"/>
    </source>
</evidence>
<evidence type="ECO:0000313" key="8">
    <source>
        <dbReference type="EMBL" id="GGG18938.1"/>
    </source>
</evidence>
<dbReference type="Gene3D" id="2.60.130.10">
    <property type="entry name" value="Aromatic compound dioxygenase"/>
    <property type="match status" value="1"/>
</dbReference>
<evidence type="ECO:0000256" key="4">
    <source>
        <dbReference type="ARBA" id="ARBA00022964"/>
    </source>
</evidence>
<evidence type="ECO:0000313" key="9">
    <source>
        <dbReference type="Proteomes" id="UP000654257"/>
    </source>
</evidence>
<keyword evidence="9" id="KW-1185">Reference proteome</keyword>
<reference evidence="8" key="2">
    <citation type="submission" date="2020-09" db="EMBL/GenBank/DDBJ databases">
        <authorList>
            <person name="Sun Q."/>
            <person name="Sedlacek I."/>
        </authorList>
    </citation>
    <scope>NUCLEOTIDE SEQUENCE</scope>
    <source>
        <strain evidence="8">CCM 7905</strain>
    </source>
</reference>
<dbReference type="Pfam" id="PF00775">
    <property type="entry name" value="Dioxygenase_C"/>
    <property type="match status" value="1"/>
</dbReference>
<dbReference type="RefSeq" id="WP_188546294.1">
    <property type="nucleotide sequence ID" value="NZ_BMCU01000004.1"/>
</dbReference>
<dbReference type="PANTHER" id="PTHR33711:SF7">
    <property type="entry name" value="INTRADIOL RING-CLEAVAGE DIOXYGENASES DOMAIN-CONTAINING PROTEIN-RELATED"/>
    <property type="match status" value="1"/>
</dbReference>
<dbReference type="InterPro" id="IPR007535">
    <property type="entry name" value="Catechol_dOase_N"/>
</dbReference>
<name>A0A917LFK4_9NOCA</name>
<evidence type="ECO:0000259" key="7">
    <source>
        <dbReference type="PROSITE" id="PS00083"/>
    </source>
</evidence>
<dbReference type="GO" id="GO:0009712">
    <property type="term" value="P:catechol-containing compound metabolic process"/>
    <property type="evidence" value="ECO:0007669"/>
    <property type="project" value="InterPro"/>
</dbReference>
<keyword evidence="3" id="KW-0479">Metal-binding</keyword>
<dbReference type="PANTHER" id="PTHR33711">
    <property type="entry name" value="DIOXYGENASE, PUTATIVE (AFU_ORTHOLOGUE AFUA_2G02910)-RELATED"/>
    <property type="match status" value="1"/>
</dbReference>
<evidence type="ECO:0000256" key="2">
    <source>
        <dbReference type="ARBA" id="ARBA00007825"/>
    </source>
</evidence>
<feature type="domain" description="Intradiol ring-cleavage dioxygenases" evidence="7">
    <location>
        <begin position="132"/>
        <end position="160"/>
    </location>
</feature>
<dbReference type="Pfam" id="PF04444">
    <property type="entry name" value="Dioxygenase_N"/>
    <property type="match status" value="1"/>
</dbReference>
<keyword evidence="5" id="KW-0560">Oxidoreductase</keyword>
<comment type="caution">
    <text evidence="8">The sequence shown here is derived from an EMBL/GenBank/DDBJ whole genome shotgun (WGS) entry which is preliminary data.</text>
</comment>
<organism evidence="8 9">
    <name type="scientific">Rhodococcoides trifolii</name>
    <dbReference type="NCBI Taxonomy" id="908250"/>
    <lineage>
        <taxon>Bacteria</taxon>
        <taxon>Bacillati</taxon>
        <taxon>Actinomycetota</taxon>
        <taxon>Actinomycetes</taxon>
        <taxon>Mycobacteriales</taxon>
        <taxon>Nocardiaceae</taxon>
        <taxon>Rhodococcoides</taxon>
    </lineage>
</organism>
<dbReference type="InterPro" id="IPR050770">
    <property type="entry name" value="Intradiol_RC_Dioxygenase"/>
</dbReference>
<keyword evidence="4" id="KW-0223">Dioxygenase</keyword>
<protein>
    <submittedName>
        <fullName evidence="8">6-chlorohydroxyquinol-1,2-dioxygenase</fullName>
    </submittedName>
</protein>
<dbReference type="AlphaFoldDB" id="A0A917LFK4"/>
<evidence type="ECO:0000256" key="6">
    <source>
        <dbReference type="ARBA" id="ARBA00023004"/>
    </source>
</evidence>
<dbReference type="EMBL" id="BMCU01000004">
    <property type="protein sequence ID" value="GGG18938.1"/>
    <property type="molecule type" value="Genomic_DNA"/>
</dbReference>
<evidence type="ECO:0000256" key="1">
    <source>
        <dbReference type="ARBA" id="ARBA00001965"/>
    </source>
</evidence>
<dbReference type="SUPFAM" id="SSF49482">
    <property type="entry name" value="Aromatic compound dioxygenase"/>
    <property type="match status" value="1"/>
</dbReference>
<dbReference type="Proteomes" id="UP000654257">
    <property type="component" value="Unassembled WGS sequence"/>
</dbReference>
<keyword evidence="6" id="KW-0408">Iron</keyword>